<reference evidence="2 3" key="1">
    <citation type="submission" date="2021-06" db="EMBL/GenBank/DDBJ databases">
        <title>Genome-based taxonomic framework of Microbacterium strains isolated from marine environment, the description of four new species and reclassification of four preexisting species.</title>
        <authorList>
            <person name="Lee S.D."/>
            <person name="Kim S.-M."/>
            <person name="Byeon Y.-S."/>
            <person name="Yang H.L."/>
            <person name="Kim I.S."/>
        </authorList>
    </citation>
    <scope>NUCLEOTIDE SEQUENCE [LARGE SCALE GENOMIC DNA]</scope>
    <source>
        <strain evidence="2 3">SSW1-51</strain>
    </source>
</reference>
<gene>
    <name evidence="2" type="ORF">KV394_05240</name>
</gene>
<dbReference type="Pfam" id="PF02585">
    <property type="entry name" value="PIG-L"/>
    <property type="match status" value="1"/>
</dbReference>
<dbReference type="Proteomes" id="UP000831467">
    <property type="component" value="Chromosome"/>
</dbReference>
<dbReference type="Gene3D" id="3.40.50.10320">
    <property type="entry name" value="LmbE-like"/>
    <property type="match status" value="1"/>
</dbReference>
<dbReference type="SUPFAM" id="SSF102588">
    <property type="entry name" value="LmbE-like"/>
    <property type="match status" value="1"/>
</dbReference>
<name>A0ABY4IGY5_9MICO</name>
<keyword evidence="3" id="KW-1185">Reference proteome</keyword>
<organism evidence="2 3">
    <name type="scientific">Microbacterium sufflavum</name>
    <dbReference type="NCBI Taxonomy" id="2851649"/>
    <lineage>
        <taxon>Bacteria</taxon>
        <taxon>Bacillati</taxon>
        <taxon>Actinomycetota</taxon>
        <taxon>Actinomycetes</taxon>
        <taxon>Micrococcales</taxon>
        <taxon>Microbacteriaceae</taxon>
        <taxon>Microbacterium</taxon>
    </lineage>
</organism>
<accession>A0ABY4IGY5</accession>
<evidence type="ECO:0000313" key="3">
    <source>
        <dbReference type="Proteomes" id="UP000831467"/>
    </source>
</evidence>
<keyword evidence="1" id="KW-0862">Zinc</keyword>
<sequence>MTMGRTVLAIGGHIGDMDLTAGPTLAKMVQEGDRAIILACTYGERGHPTIAPDEYRKQKVAEGEAFAAAIGAEFRVLDYSDGFLPDDDSAAEQIADIIRQEKPEILITHWTTSIHRDHERAAILAERGRFLASLPVDSPYGRHGISQFLHADNWEDAEGFTPDLYVEIPDAAFETWRAAIQGQAFARGETYGFRYIDYYSANMLAKGCLAGTTRACGFKRGDKGAELAGP</sequence>
<dbReference type="InterPro" id="IPR024078">
    <property type="entry name" value="LmbE-like_dom_sf"/>
</dbReference>
<dbReference type="EMBL" id="CP078076">
    <property type="protein sequence ID" value="UPL10543.1"/>
    <property type="molecule type" value="Genomic_DNA"/>
</dbReference>
<evidence type="ECO:0000256" key="1">
    <source>
        <dbReference type="ARBA" id="ARBA00022833"/>
    </source>
</evidence>
<proteinExistence type="predicted"/>
<protein>
    <submittedName>
        <fullName evidence="2">PIG-L family deacetylase</fullName>
    </submittedName>
</protein>
<dbReference type="InterPro" id="IPR003737">
    <property type="entry name" value="GlcNAc_PI_deacetylase-related"/>
</dbReference>
<evidence type="ECO:0000313" key="2">
    <source>
        <dbReference type="EMBL" id="UPL10543.1"/>
    </source>
</evidence>